<dbReference type="Pfam" id="PF00583">
    <property type="entry name" value="Acetyltransf_1"/>
    <property type="match status" value="1"/>
</dbReference>
<dbReference type="AlphaFoldDB" id="A0AAU7ZGP7"/>
<gene>
    <name evidence="5" type="ORF">RBB75_06490</name>
</gene>
<evidence type="ECO:0000256" key="2">
    <source>
        <dbReference type="ARBA" id="ARBA00023315"/>
    </source>
</evidence>
<evidence type="ECO:0000259" key="3">
    <source>
        <dbReference type="PROSITE" id="PS50995"/>
    </source>
</evidence>
<dbReference type="InterPro" id="IPR000835">
    <property type="entry name" value="HTH_MarR-typ"/>
</dbReference>
<dbReference type="PROSITE" id="PS51186">
    <property type="entry name" value="GNAT"/>
    <property type="match status" value="1"/>
</dbReference>
<dbReference type="KEGG" id="temp:RBB75_06490"/>
<dbReference type="GO" id="GO:0016747">
    <property type="term" value="F:acyltransferase activity, transferring groups other than amino-acyl groups"/>
    <property type="evidence" value="ECO:0007669"/>
    <property type="project" value="InterPro"/>
</dbReference>
<dbReference type="InterPro" id="IPR036390">
    <property type="entry name" value="WH_DNA-bd_sf"/>
</dbReference>
<dbReference type="InterPro" id="IPR050832">
    <property type="entry name" value="Bact_Acetyltransf"/>
</dbReference>
<dbReference type="SUPFAM" id="SSF55729">
    <property type="entry name" value="Acyl-CoA N-acyltransferases (Nat)"/>
    <property type="match status" value="1"/>
</dbReference>
<reference evidence="5" key="1">
    <citation type="submission" date="2023-08" db="EMBL/GenBank/DDBJ databases">
        <authorList>
            <person name="Messyasz A."/>
            <person name="Mannisto M.K."/>
            <person name="Kerkhof L.J."/>
            <person name="Haggblom M."/>
        </authorList>
    </citation>
    <scope>NUCLEOTIDE SEQUENCE</scope>
    <source>
        <strain evidence="5">M8UP23</strain>
    </source>
</reference>
<dbReference type="GO" id="GO:0003700">
    <property type="term" value="F:DNA-binding transcription factor activity"/>
    <property type="evidence" value="ECO:0007669"/>
    <property type="project" value="InterPro"/>
</dbReference>
<dbReference type="Gene3D" id="1.10.10.10">
    <property type="entry name" value="Winged helix-like DNA-binding domain superfamily/Winged helix DNA-binding domain"/>
    <property type="match status" value="1"/>
</dbReference>
<dbReference type="SMART" id="SM00347">
    <property type="entry name" value="HTH_MARR"/>
    <property type="match status" value="1"/>
</dbReference>
<keyword evidence="1" id="KW-0808">Transferase</keyword>
<proteinExistence type="predicted"/>
<keyword evidence="2" id="KW-0012">Acyltransferase</keyword>
<feature type="domain" description="HTH marR-type" evidence="3">
    <location>
        <begin position="1"/>
        <end position="143"/>
    </location>
</feature>
<dbReference type="Pfam" id="PF12802">
    <property type="entry name" value="MarR_2"/>
    <property type="match status" value="1"/>
</dbReference>
<sequence length="300" mass="34018">MVGTNLDEPNQVSAVREFNRFYTARLGLLRKRHLDGEFSLTEARILYEIGANPRQTASSLRNTLGLDAGYISRCLALLTRRRLVRQVSSKHDGRERLLTLSPSGARAVAKLNEQSELQIQQMLADINSPDREVLLDSLSKVRSIMSRPKESSLRIVRVSKCSDEVLQLLQEYYDAINVVVRDTLPSIQQIINGASSGVWLAFLEDKPVGCVLLRKMTTIPFAGECKRLYVQPAARGHRIADKLMDALEEFARSRGLRWIYLDSHDGLKTAIALYRRRGYVPCERYNDNPQATVFLRKNIS</sequence>
<dbReference type="InterPro" id="IPR000182">
    <property type="entry name" value="GNAT_dom"/>
</dbReference>
<accession>A0AAU7ZGP7</accession>
<protein>
    <submittedName>
        <fullName evidence="5">Bifunctional helix-turn-helix transcriptional regulator/GNAT family N-acetyltransferase</fullName>
    </submittedName>
</protein>
<dbReference type="PANTHER" id="PTHR43877">
    <property type="entry name" value="AMINOALKYLPHOSPHONATE N-ACETYLTRANSFERASE-RELATED-RELATED"/>
    <property type="match status" value="1"/>
</dbReference>
<reference evidence="5" key="2">
    <citation type="journal article" date="2024" name="Environ. Microbiol.">
        <title>Genome analysis and description of Tunturibacter gen. nov. expands the diversity of Terriglobia in tundra soils.</title>
        <authorList>
            <person name="Messyasz A."/>
            <person name="Mannisto M.K."/>
            <person name="Kerkhof L.J."/>
            <person name="Haggblom M.M."/>
        </authorList>
    </citation>
    <scope>NUCLEOTIDE SEQUENCE</scope>
    <source>
        <strain evidence="5">M8UP23</strain>
    </source>
</reference>
<organism evidence="5">
    <name type="scientific">Tunturiibacter empetritectus</name>
    <dbReference type="NCBI Taxonomy" id="3069691"/>
    <lineage>
        <taxon>Bacteria</taxon>
        <taxon>Pseudomonadati</taxon>
        <taxon>Acidobacteriota</taxon>
        <taxon>Terriglobia</taxon>
        <taxon>Terriglobales</taxon>
        <taxon>Acidobacteriaceae</taxon>
        <taxon>Tunturiibacter</taxon>
    </lineage>
</organism>
<dbReference type="EMBL" id="CP132932">
    <property type="protein sequence ID" value="XCB27967.1"/>
    <property type="molecule type" value="Genomic_DNA"/>
</dbReference>
<evidence type="ECO:0000313" key="5">
    <source>
        <dbReference type="EMBL" id="XCB27967.1"/>
    </source>
</evidence>
<dbReference type="PANTHER" id="PTHR43877:SF2">
    <property type="entry name" value="AMINOALKYLPHOSPHONATE N-ACETYLTRANSFERASE-RELATED"/>
    <property type="match status" value="1"/>
</dbReference>
<dbReference type="PROSITE" id="PS50995">
    <property type="entry name" value="HTH_MARR_2"/>
    <property type="match status" value="1"/>
</dbReference>
<dbReference type="InterPro" id="IPR016181">
    <property type="entry name" value="Acyl_CoA_acyltransferase"/>
</dbReference>
<dbReference type="CDD" id="cd04301">
    <property type="entry name" value="NAT_SF"/>
    <property type="match status" value="1"/>
</dbReference>
<dbReference type="RefSeq" id="WP_353069945.1">
    <property type="nucleotide sequence ID" value="NZ_CP132932.1"/>
</dbReference>
<dbReference type="Gene3D" id="3.40.630.30">
    <property type="match status" value="1"/>
</dbReference>
<name>A0AAU7ZGP7_9BACT</name>
<dbReference type="SUPFAM" id="SSF46785">
    <property type="entry name" value="Winged helix' DNA-binding domain"/>
    <property type="match status" value="1"/>
</dbReference>
<evidence type="ECO:0000256" key="1">
    <source>
        <dbReference type="ARBA" id="ARBA00022679"/>
    </source>
</evidence>
<feature type="domain" description="N-acetyltransferase" evidence="4">
    <location>
        <begin position="153"/>
        <end position="300"/>
    </location>
</feature>
<evidence type="ECO:0000259" key="4">
    <source>
        <dbReference type="PROSITE" id="PS51186"/>
    </source>
</evidence>
<dbReference type="InterPro" id="IPR036388">
    <property type="entry name" value="WH-like_DNA-bd_sf"/>
</dbReference>